<evidence type="ECO:0000256" key="1">
    <source>
        <dbReference type="SAM" id="MobiDB-lite"/>
    </source>
</evidence>
<evidence type="ECO:0000313" key="2">
    <source>
        <dbReference type="EMBL" id="KAK0516393.1"/>
    </source>
</evidence>
<dbReference type="AlphaFoldDB" id="A0AA39R7R0"/>
<feature type="region of interest" description="Disordered" evidence="1">
    <location>
        <begin position="23"/>
        <end position="74"/>
    </location>
</feature>
<sequence length="262" mass="28855">MAFTEPGIVQAIDFVSRHSISYTKPRRSMQGEQTTSGENADGPSRKYVLHQTSPDTQTLAPTQPTSESPSSTYTITSHPTGGFMNRHPHMVITKHEGGLNTRLAEVRFQMYGYGTTIDYKDAGIVQALDLSDNHEQRYHFSLGGESHWWQPLGPSKAVMELTKDDGKRVALYVRSEEVAPRRASAPATSKHFEAENVGEIHIMDEFAGGPVELDQILCTAVAVVESVKRRAKNPGLASWESVSSKIHYPGRRISFSEAPAAS</sequence>
<name>A0AA39R7R0_9LECA</name>
<feature type="compositionally biased region" description="Low complexity" evidence="1">
    <location>
        <begin position="61"/>
        <end position="74"/>
    </location>
</feature>
<organism evidence="2 3">
    <name type="scientific">Cladonia borealis</name>
    <dbReference type="NCBI Taxonomy" id="184061"/>
    <lineage>
        <taxon>Eukaryota</taxon>
        <taxon>Fungi</taxon>
        <taxon>Dikarya</taxon>
        <taxon>Ascomycota</taxon>
        <taxon>Pezizomycotina</taxon>
        <taxon>Lecanoromycetes</taxon>
        <taxon>OSLEUM clade</taxon>
        <taxon>Lecanoromycetidae</taxon>
        <taxon>Lecanorales</taxon>
        <taxon>Lecanorineae</taxon>
        <taxon>Cladoniaceae</taxon>
        <taxon>Cladonia</taxon>
    </lineage>
</organism>
<comment type="caution">
    <text evidence="2">The sequence shown here is derived from an EMBL/GenBank/DDBJ whole genome shotgun (WGS) entry which is preliminary data.</text>
</comment>
<evidence type="ECO:0000313" key="3">
    <source>
        <dbReference type="Proteomes" id="UP001166286"/>
    </source>
</evidence>
<accession>A0AA39R7R0</accession>
<dbReference type="Proteomes" id="UP001166286">
    <property type="component" value="Unassembled WGS sequence"/>
</dbReference>
<proteinExistence type="predicted"/>
<feature type="compositionally biased region" description="Polar residues" evidence="1">
    <location>
        <begin position="50"/>
        <end position="60"/>
    </location>
</feature>
<gene>
    <name evidence="2" type="ORF">JMJ35_000996</name>
</gene>
<protein>
    <submittedName>
        <fullName evidence="2">Uncharacterized protein</fullName>
    </submittedName>
</protein>
<reference evidence="2" key="1">
    <citation type="submission" date="2023-03" db="EMBL/GenBank/DDBJ databases">
        <title>Complete genome of Cladonia borealis.</title>
        <authorList>
            <person name="Park H."/>
        </authorList>
    </citation>
    <scope>NUCLEOTIDE SEQUENCE</scope>
    <source>
        <strain evidence="2">ANT050790</strain>
    </source>
</reference>
<dbReference type="EMBL" id="JAFEKC020000002">
    <property type="protein sequence ID" value="KAK0516393.1"/>
    <property type="molecule type" value="Genomic_DNA"/>
</dbReference>
<keyword evidence="3" id="KW-1185">Reference proteome</keyword>